<evidence type="ECO:0000256" key="3">
    <source>
        <dbReference type="ARBA" id="ARBA00022759"/>
    </source>
</evidence>
<evidence type="ECO:0000256" key="1">
    <source>
        <dbReference type="ARBA" id="ARBA00007469"/>
    </source>
</evidence>
<dbReference type="InterPro" id="IPR033130">
    <property type="entry name" value="RNase_T2_His_AS_2"/>
</dbReference>
<keyword evidence="3" id="KW-0378">Hydrolase</keyword>
<evidence type="ECO:0000313" key="8">
    <source>
        <dbReference type="EMBL" id="KAF2001241.1"/>
    </source>
</evidence>
<dbReference type="AlphaFoldDB" id="A0A6A5WM58"/>
<keyword evidence="4" id="KW-1015">Disulfide bond</keyword>
<name>A0A6A5WM58_9PLEO</name>
<dbReference type="GO" id="GO:0006401">
    <property type="term" value="P:RNA catabolic process"/>
    <property type="evidence" value="ECO:0007669"/>
    <property type="project" value="TreeGrafter"/>
</dbReference>
<dbReference type="InterPro" id="IPR001568">
    <property type="entry name" value="RNase_T2-like"/>
</dbReference>
<keyword evidence="7" id="KW-0732">Signal</keyword>
<keyword evidence="3" id="KW-0255">Endonuclease</keyword>
<dbReference type="GO" id="GO:0005576">
    <property type="term" value="C:extracellular region"/>
    <property type="evidence" value="ECO:0007669"/>
    <property type="project" value="TreeGrafter"/>
</dbReference>
<keyword evidence="9" id="KW-1185">Reference proteome</keyword>
<dbReference type="CDD" id="cd01061">
    <property type="entry name" value="RNase_T2_euk"/>
    <property type="match status" value="1"/>
</dbReference>
<feature type="active site" evidence="5">
    <location>
        <position position="90"/>
    </location>
</feature>
<evidence type="ECO:0000256" key="7">
    <source>
        <dbReference type="SAM" id="SignalP"/>
    </source>
</evidence>
<dbReference type="PANTHER" id="PTHR11240:SF17">
    <property type="entry name" value="RIBONUCLEASE T2"/>
    <property type="match status" value="1"/>
</dbReference>
<organism evidence="8 9">
    <name type="scientific">Amniculicola lignicola CBS 123094</name>
    <dbReference type="NCBI Taxonomy" id="1392246"/>
    <lineage>
        <taxon>Eukaryota</taxon>
        <taxon>Fungi</taxon>
        <taxon>Dikarya</taxon>
        <taxon>Ascomycota</taxon>
        <taxon>Pezizomycotina</taxon>
        <taxon>Dothideomycetes</taxon>
        <taxon>Pleosporomycetidae</taxon>
        <taxon>Pleosporales</taxon>
        <taxon>Amniculicolaceae</taxon>
        <taxon>Amniculicola</taxon>
    </lineage>
</organism>
<dbReference type="InterPro" id="IPR036430">
    <property type="entry name" value="RNase_T2-like_sf"/>
</dbReference>
<reference evidence="8" key="1">
    <citation type="journal article" date="2020" name="Stud. Mycol.">
        <title>101 Dothideomycetes genomes: a test case for predicting lifestyles and emergence of pathogens.</title>
        <authorList>
            <person name="Haridas S."/>
            <person name="Albert R."/>
            <person name="Binder M."/>
            <person name="Bloem J."/>
            <person name="Labutti K."/>
            <person name="Salamov A."/>
            <person name="Andreopoulos B."/>
            <person name="Baker S."/>
            <person name="Barry K."/>
            <person name="Bills G."/>
            <person name="Bluhm B."/>
            <person name="Cannon C."/>
            <person name="Castanera R."/>
            <person name="Culley D."/>
            <person name="Daum C."/>
            <person name="Ezra D."/>
            <person name="Gonzalez J."/>
            <person name="Henrissat B."/>
            <person name="Kuo A."/>
            <person name="Liang C."/>
            <person name="Lipzen A."/>
            <person name="Lutzoni F."/>
            <person name="Magnuson J."/>
            <person name="Mondo S."/>
            <person name="Nolan M."/>
            <person name="Ohm R."/>
            <person name="Pangilinan J."/>
            <person name="Park H.-J."/>
            <person name="Ramirez L."/>
            <person name="Alfaro M."/>
            <person name="Sun H."/>
            <person name="Tritt A."/>
            <person name="Yoshinaga Y."/>
            <person name="Zwiers L.-H."/>
            <person name="Turgeon B."/>
            <person name="Goodwin S."/>
            <person name="Spatafora J."/>
            <person name="Crous P."/>
            <person name="Grigoriev I."/>
        </authorList>
    </citation>
    <scope>NUCLEOTIDE SEQUENCE</scope>
    <source>
        <strain evidence="8">CBS 123094</strain>
    </source>
</reference>
<dbReference type="EMBL" id="ML977584">
    <property type="protein sequence ID" value="KAF2001241.1"/>
    <property type="molecule type" value="Genomic_DNA"/>
</dbReference>
<evidence type="ECO:0000256" key="6">
    <source>
        <dbReference type="RuleBase" id="RU004328"/>
    </source>
</evidence>
<feature type="chain" id="PRO_5025446572" description="ribonuclease T2" evidence="7">
    <location>
        <begin position="22"/>
        <end position="327"/>
    </location>
</feature>
<dbReference type="GO" id="GO:0003723">
    <property type="term" value="F:RNA binding"/>
    <property type="evidence" value="ECO:0007669"/>
    <property type="project" value="InterPro"/>
</dbReference>
<dbReference type="InterPro" id="IPR018188">
    <property type="entry name" value="RNase_T2_His_AS_1"/>
</dbReference>
<evidence type="ECO:0000313" key="9">
    <source>
        <dbReference type="Proteomes" id="UP000799779"/>
    </source>
</evidence>
<feature type="active site" evidence="5">
    <location>
        <position position="171"/>
    </location>
</feature>
<dbReference type="Gene3D" id="3.90.730.10">
    <property type="entry name" value="Ribonuclease T2-like"/>
    <property type="match status" value="1"/>
</dbReference>
<feature type="signal peptide" evidence="7">
    <location>
        <begin position="1"/>
        <end position="21"/>
    </location>
</feature>
<gene>
    <name evidence="8" type="ORF">P154DRAFT_175053</name>
</gene>
<evidence type="ECO:0000256" key="4">
    <source>
        <dbReference type="ARBA" id="ARBA00023157"/>
    </source>
</evidence>
<dbReference type="OrthoDB" id="435754at2759"/>
<sequence length="327" mass="36530">MLFNDRRIGGALLVVVGGASAQLYPGQSNLNHSCILQEPLLSCPPQNPSVVDSCCVETFGGLLLTTQFWDTYTGREKEGQLLPKDVWSLHGLWPDFCNGSYTQYCDLSRQYDPIPSPKTVDGTPNGTPVPPYTGPNIGTFLEPFGKLDLLKWMNTYWIAQNQDNAGFWGHEFSKHATCYSTFNKACYGPKYQEHEEVVGFFETTIKYYKKVPTFDWLKKASIKPSNSTTYTFKDIQKTLAKKHGGVPYIGCSGPLYNTTKEGYGGSDTGKTVLTEVWYYNYAYGRPQDGNTIPVDATGSNTNCAKAKHAIHYYERTEGSEKKPTVPY</sequence>
<dbReference type="SUPFAM" id="SSF55895">
    <property type="entry name" value="Ribonuclease Rh-like"/>
    <property type="match status" value="1"/>
</dbReference>
<proteinExistence type="inferred from homology"/>
<dbReference type="PROSITE" id="PS00531">
    <property type="entry name" value="RNASE_T2_2"/>
    <property type="match status" value="1"/>
</dbReference>
<dbReference type="PROSITE" id="PS00530">
    <property type="entry name" value="RNASE_T2_1"/>
    <property type="match status" value="1"/>
</dbReference>
<dbReference type="PANTHER" id="PTHR11240">
    <property type="entry name" value="RIBONUCLEASE T2"/>
    <property type="match status" value="1"/>
</dbReference>
<dbReference type="EC" id="4.6.1.19" evidence="2"/>
<evidence type="ECO:0000256" key="2">
    <source>
        <dbReference type="ARBA" id="ARBA00012571"/>
    </source>
</evidence>
<evidence type="ECO:0000256" key="5">
    <source>
        <dbReference type="PIRSR" id="PIRSR633697-1"/>
    </source>
</evidence>
<protein>
    <recommendedName>
        <fullName evidence="2">ribonuclease T2</fullName>
        <ecNumber evidence="2">4.6.1.19</ecNumber>
    </recommendedName>
</protein>
<dbReference type="FunFam" id="3.90.730.10:FF:000020">
    <property type="entry name" value="Uncharacterized protein"/>
    <property type="match status" value="1"/>
</dbReference>
<feature type="active site" evidence="5">
    <location>
        <position position="175"/>
    </location>
</feature>
<dbReference type="Proteomes" id="UP000799779">
    <property type="component" value="Unassembled WGS sequence"/>
</dbReference>
<dbReference type="Pfam" id="PF00445">
    <property type="entry name" value="Ribonuclease_T2"/>
    <property type="match status" value="1"/>
</dbReference>
<accession>A0A6A5WM58</accession>
<dbReference type="GO" id="GO:0033897">
    <property type="term" value="F:ribonuclease T2 activity"/>
    <property type="evidence" value="ECO:0007669"/>
    <property type="project" value="UniProtKB-EC"/>
</dbReference>
<keyword evidence="3" id="KW-0540">Nuclease</keyword>
<comment type="similarity">
    <text evidence="1 6">Belongs to the RNase T2 family.</text>
</comment>
<dbReference type="InterPro" id="IPR033697">
    <property type="entry name" value="Ribonuclease_T2_eukaryotic"/>
</dbReference>